<proteinExistence type="predicted"/>
<dbReference type="OrthoDB" id="10249991at2759"/>
<accession>A0A132NZY0</accession>
<evidence type="ECO:0000313" key="2">
    <source>
        <dbReference type="Proteomes" id="UP000070089"/>
    </source>
</evidence>
<protein>
    <submittedName>
        <fullName evidence="1">Uncharacterized protein</fullName>
    </submittedName>
</protein>
<evidence type="ECO:0000313" key="1">
    <source>
        <dbReference type="EMBL" id="KWX15615.1"/>
    </source>
</evidence>
<dbReference type="AlphaFoldDB" id="A0A132NZY0"/>
<comment type="caution">
    <text evidence="1">The sequence shown here is derived from an EMBL/GenBank/DDBJ whole genome shotgun (WGS) entry which is preliminary data.</text>
</comment>
<name>A0A132NZY0_GIAIN</name>
<sequence length="178" mass="20548">MITFDHKRVMHPAHMWEDKTYTNQGTKMYEQPSKPQTHPVYYRIPEYSSSVEHVGGLSTVETMQSGVLRSLPAPTYHPPGYSGIPSLPARSFPWGDVNERLVAIELSMHGEDERRVVSLVNEFRPWFLALRERCPVNDLNRLTELDTRLMAIEEWLGKYTNPGAFGYSSPYHRQRAVQ</sequence>
<organism evidence="1 2">
    <name type="scientific">Giardia duodenalis assemblage B</name>
    <dbReference type="NCBI Taxonomy" id="1394984"/>
    <lineage>
        <taxon>Eukaryota</taxon>
        <taxon>Metamonada</taxon>
        <taxon>Diplomonadida</taxon>
        <taxon>Hexamitidae</taxon>
        <taxon>Giardiinae</taxon>
        <taxon>Giardia</taxon>
    </lineage>
</organism>
<dbReference type="EMBL" id="JXTI01000005">
    <property type="protein sequence ID" value="KWX15615.1"/>
    <property type="molecule type" value="Genomic_DNA"/>
</dbReference>
<dbReference type="Proteomes" id="UP000070089">
    <property type="component" value="Unassembled WGS sequence"/>
</dbReference>
<gene>
    <name evidence="1" type="ORF">QR46_0335</name>
</gene>
<dbReference type="VEuPathDB" id="GiardiaDB:QR46_0335"/>
<reference evidence="1 2" key="1">
    <citation type="journal article" date="2015" name="Mol. Biochem. Parasitol.">
        <title>Identification of polymorphic genes for use in assemblage B genotyping assays through comparative genomics of multiple assemblage B Giardia duodenalis isolates.</title>
        <authorList>
            <person name="Wielinga C."/>
            <person name="Thompson R.C."/>
            <person name="Monis P."/>
            <person name="Ryan U."/>
        </authorList>
    </citation>
    <scope>NUCLEOTIDE SEQUENCE [LARGE SCALE GENOMIC DNA]</scope>
    <source>
        <strain evidence="1 2">BAH15c1</strain>
    </source>
</reference>